<sequence>MSNETNPLVLSARFSTKQLIVLIFVAELLLTFQQRPDSSHLKMHLRLYTALEYGLFSGSTMTFVYIDNLMTWTEAQSYCRLHYTDLASVRNMTENQKIDEVVPAGVKVWIGLFRDSWKWTNGSNSSLRYWTVIEPNNLMGHESCVAANFLLNAKWEDWTCDSMKEFVCYIGKPCFRKSGL</sequence>
<dbReference type="InterPro" id="IPR018378">
    <property type="entry name" value="C-type_lectin_CS"/>
</dbReference>
<feature type="domain" description="C-type lectin" evidence="2">
    <location>
        <begin position="56"/>
        <end position="169"/>
    </location>
</feature>
<evidence type="ECO:0000313" key="3">
    <source>
        <dbReference type="Ensembl" id="ENSPNYP00000008194.1"/>
    </source>
</evidence>
<dbReference type="STRING" id="303518.ENSPNYP00000008194"/>
<dbReference type="InterPro" id="IPR001304">
    <property type="entry name" value="C-type_lectin-like"/>
</dbReference>
<protein>
    <recommendedName>
        <fullName evidence="2">C-type lectin domain-containing protein</fullName>
    </recommendedName>
</protein>
<dbReference type="AlphaFoldDB" id="A0A3B4FEQ1"/>
<keyword evidence="1" id="KW-1015">Disulfide bond</keyword>
<organism evidence="3">
    <name type="scientific">Pundamilia nyererei</name>
    <dbReference type="NCBI Taxonomy" id="303518"/>
    <lineage>
        <taxon>Eukaryota</taxon>
        <taxon>Metazoa</taxon>
        <taxon>Chordata</taxon>
        <taxon>Craniata</taxon>
        <taxon>Vertebrata</taxon>
        <taxon>Euteleostomi</taxon>
        <taxon>Actinopterygii</taxon>
        <taxon>Neopterygii</taxon>
        <taxon>Teleostei</taxon>
        <taxon>Neoteleostei</taxon>
        <taxon>Acanthomorphata</taxon>
        <taxon>Ovalentaria</taxon>
        <taxon>Cichlomorphae</taxon>
        <taxon>Cichliformes</taxon>
        <taxon>Cichlidae</taxon>
        <taxon>African cichlids</taxon>
        <taxon>Pseudocrenilabrinae</taxon>
        <taxon>Haplochromini</taxon>
        <taxon>Pundamilia</taxon>
    </lineage>
</organism>
<proteinExistence type="predicted"/>
<dbReference type="InterPro" id="IPR016187">
    <property type="entry name" value="CTDL_fold"/>
</dbReference>
<dbReference type="PANTHER" id="PTHR45784:SF3">
    <property type="entry name" value="C-TYPE LECTIN DOMAIN FAMILY 4 MEMBER K-LIKE-RELATED"/>
    <property type="match status" value="1"/>
</dbReference>
<name>A0A3B4FEQ1_9CICH</name>
<dbReference type="PROSITE" id="PS50041">
    <property type="entry name" value="C_TYPE_LECTIN_2"/>
    <property type="match status" value="1"/>
</dbReference>
<reference evidence="3" key="1">
    <citation type="submission" date="2023-09" db="UniProtKB">
        <authorList>
            <consortium name="Ensembl"/>
        </authorList>
    </citation>
    <scope>IDENTIFICATION</scope>
</reference>
<evidence type="ECO:0000259" key="2">
    <source>
        <dbReference type="PROSITE" id="PS50041"/>
    </source>
</evidence>
<accession>A0A3B4FEQ1</accession>
<dbReference type="CDD" id="cd03602">
    <property type="entry name" value="CLECT_1"/>
    <property type="match status" value="1"/>
</dbReference>
<dbReference type="SUPFAM" id="SSF56436">
    <property type="entry name" value="C-type lectin-like"/>
    <property type="match status" value="1"/>
</dbReference>
<dbReference type="SMART" id="SM00034">
    <property type="entry name" value="CLECT"/>
    <property type="match status" value="1"/>
</dbReference>
<dbReference type="Gene3D" id="3.10.100.10">
    <property type="entry name" value="Mannose-Binding Protein A, subunit A"/>
    <property type="match status" value="1"/>
</dbReference>
<dbReference type="InterPro" id="IPR016186">
    <property type="entry name" value="C-type_lectin-like/link_sf"/>
</dbReference>
<dbReference type="Pfam" id="PF00059">
    <property type="entry name" value="Lectin_C"/>
    <property type="match status" value="1"/>
</dbReference>
<dbReference type="GeneTree" id="ENSGT01100000263473"/>
<dbReference type="PROSITE" id="PS00615">
    <property type="entry name" value="C_TYPE_LECTIN_1"/>
    <property type="match status" value="1"/>
</dbReference>
<evidence type="ECO:0000256" key="1">
    <source>
        <dbReference type="ARBA" id="ARBA00023157"/>
    </source>
</evidence>
<dbReference type="PANTHER" id="PTHR45784">
    <property type="entry name" value="C-TYPE LECTIN DOMAIN FAMILY 20 MEMBER A-RELATED"/>
    <property type="match status" value="1"/>
</dbReference>
<dbReference type="Ensembl" id="ENSPNYT00000008394.1">
    <property type="protein sequence ID" value="ENSPNYP00000008194.1"/>
    <property type="gene ID" value="ENSPNYG00000006280.1"/>
</dbReference>